<dbReference type="PIRSF" id="PIRSF020419">
    <property type="entry name" value="Fe_uptake_reg_CjrA_prd"/>
    <property type="match status" value="1"/>
</dbReference>
<organism evidence="3 4">
    <name type="scientific">Campylobacter blaseri</name>
    <dbReference type="NCBI Taxonomy" id="2042961"/>
    <lineage>
        <taxon>Bacteria</taxon>
        <taxon>Pseudomonadati</taxon>
        <taxon>Campylobacterota</taxon>
        <taxon>Epsilonproteobacteria</taxon>
        <taxon>Campylobacterales</taxon>
        <taxon>Campylobacteraceae</taxon>
        <taxon>Campylobacter</taxon>
    </lineage>
</organism>
<dbReference type="Gene3D" id="1.10.8.760">
    <property type="entry name" value="Haem-binding uptake, Tiki superfamily, ChaN, domain 2"/>
    <property type="match status" value="1"/>
</dbReference>
<dbReference type="PROSITE" id="PS51257">
    <property type="entry name" value="PROKAR_LIPOPROTEIN"/>
    <property type="match status" value="1"/>
</dbReference>
<dbReference type="CDD" id="cd14727">
    <property type="entry name" value="ChanN-like"/>
    <property type="match status" value="1"/>
</dbReference>
<name>A0A2P8R408_9BACT</name>
<dbReference type="InterPro" id="IPR016773">
    <property type="entry name" value="Fe3_uptake_reg_CjrA_prd"/>
</dbReference>
<evidence type="ECO:0000259" key="2">
    <source>
        <dbReference type="Pfam" id="PF04187"/>
    </source>
</evidence>
<proteinExistence type="predicted"/>
<keyword evidence="1" id="KW-0732">Signal</keyword>
<dbReference type="InterPro" id="IPR007314">
    <property type="entry name" value="Cofac_haem-bd_dom"/>
</dbReference>
<gene>
    <name evidence="3" type="ORF">CQ405_01400</name>
</gene>
<feature type="chain" id="PRO_5015145510" evidence="1">
    <location>
        <begin position="24"/>
        <end position="270"/>
    </location>
</feature>
<sequence>MKLFMNKCIFLVVPFLFFGCSSLNTPNSLEQITFNIINNNTSKEISFNEFIDEILKYDIVLIGEEHNNHKHILVETKIIEALNSKKDVEVVLEMMSVDKQIKIDNAKINGYENKNLLKEIDWSDSWDKSYYKRLVLFIFNSKIDLVAGNLSKSEIQTIFNGAYPLQGKASTTFQVKEKIKDMIIDTSHKIDDTKTIDKFVQIQQYKDRRMADKLVSSNKTAILIAGKYHTRKDIGIPLHIEDFNKSKTFISIGLQTNIKNEYVDYSFKIK</sequence>
<dbReference type="Proteomes" id="UP000240535">
    <property type="component" value="Unassembled WGS sequence"/>
</dbReference>
<accession>A0A2P8R408</accession>
<dbReference type="Gene3D" id="3.40.50.11550">
    <property type="match status" value="1"/>
</dbReference>
<dbReference type="AlphaFoldDB" id="A0A2P8R408"/>
<evidence type="ECO:0000256" key="1">
    <source>
        <dbReference type="SAM" id="SignalP"/>
    </source>
</evidence>
<evidence type="ECO:0000313" key="4">
    <source>
        <dbReference type="Proteomes" id="UP000240535"/>
    </source>
</evidence>
<dbReference type="SUPFAM" id="SSF159501">
    <property type="entry name" value="EreA/ChaN-like"/>
    <property type="match status" value="1"/>
</dbReference>
<comment type="caution">
    <text evidence="3">The sequence shown here is derived from an EMBL/GenBank/DDBJ whole genome shotgun (WGS) entry which is preliminary data.</text>
</comment>
<feature type="signal peptide" evidence="1">
    <location>
        <begin position="1"/>
        <end position="23"/>
    </location>
</feature>
<dbReference type="EMBL" id="PDHH01000001">
    <property type="protein sequence ID" value="PSM53228.1"/>
    <property type="molecule type" value="Genomic_DNA"/>
</dbReference>
<evidence type="ECO:0000313" key="3">
    <source>
        <dbReference type="EMBL" id="PSM53228.1"/>
    </source>
</evidence>
<protein>
    <submittedName>
        <fullName evidence="3">Chain X</fullName>
    </submittedName>
</protein>
<keyword evidence="4" id="KW-1185">Reference proteome</keyword>
<reference evidence="4" key="1">
    <citation type="submission" date="2017-10" db="EMBL/GenBank/DDBJ databases">
        <title>Campylobacter species from seals.</title>
        <authorList>
            <person name="Gilbert M.J."/>
            <person name="Zomer A.L."/>
            <person name="Timmerman A.J."/>
            <person name="Duim B."/>
            <person name="Wagenaar J.A."/>
        </authorList>
    </citation>
    <scope>NUCLEOTIDE SEQUENCE [LARGE SCALE GENOMIC DNA]</scope>
    <source>
        <strain evidence="4">17S00004-5</strain>
    </source>
</reference>
<feature type="domain" description="Haem-binding uptake Tiki superfamily ChaN" evidence="2">
    <location>
        <begin position="51"/>
        <end position="240"/>
    </location>
</feature>
<dbReference type="Pfam" id="PF04187">
    <property type="entry name" value="Cofac_haem_bdg"/>
    <property type="match status" value="1"/>
</dbReference>